<dbReference type="Pfam" id="PF00675">
    <property type="entry name" value="Peptidase_M16"/>
    <property type="match status" value="1"/>
</dbReference>
<dbReference type="SUPFAM" id="SSF63411">
    <property type="entry name" value="LuxS/MPP-like metallohydrolase"/>
    <property type="match status" value="4"/>
</dbReference>
<dbReference type="Pfam" id="PF05193">
    <property type="entry name" value="Peptidase_M16_C"/>
    <property type="match status" value="1"/>
</dbReference>
<dbReference type="EMBL" id="HE573024">
    <property type="protein sequence ID" value="CCC49517.1"/>
    <property type="molecule type" value="Genomic_DNA"/>
</dbReference>
<dbReference type="PANTHER" id="PTHR43016:SF13">
    <property type="entry name" value="PRESEQUENCE PROTEASE, MITOCHONDRIAL"/>
    <property type="match status" value="1"/>
</dbReference>
<dbReference type="GO" id="GO:0046872">
    <property type="term" value="F:metal ion binding"/>
    <property type="evidence" value="ECO:0007669"/>
    <property type="project" value="InterPro"/>
</dbReference>
<keyword evidence="3" id="KW-0482">Metalloprotease</keyword>
<dbReference type="Gene3D" id="3.30.830.10">
    <property type="entry name" value="Metalloenzyme, LuxS/M16 peptidase-like"/>
    <property type="match status" value="4"/>
</dbReference>
<dbReference type="SMART" id="SM01264">
    <property type="entry name" value="M16C_associated"/>
    <property type="match status" value="1"/>
</dbReference>
<dbReference type="Pfam" id="PF22516">
    <property type="entry name" value="PreP_C"/>
    <property type="match status" value="1"/>
</dbReference>
<proteinExistence type="inferred from homology"/>
<feature type="domain" description="Peptidase M16C associated" evidence="2">
    <location>
        <begin position="493"/>
        <end position="764"/>
    </location>
</feature>
<dbReference type="PANTHER" id="PTHR43016">
    <property type="entry name" value="PRESEQUENCE PROTEASE"/>
    <property type="match status" value="1"/>
</dbReference>
<protein>
    <submittedName>
        <fullName evidence="3">Putative pitrilysin-like metalloprotease</fullName>
    </submittedName>
</protein>
<reference evidence="3" key="1">
    <citation type="journal article" date="2012" name="Proc. Natl. Acad. Sci. U.S.A.">
        <title>Antigenic diversity is generated by distinct evolutionary mechanisms in African trypanosome species.</title>
        <authorList>
            <person name="Jackson A.P."/>
            <person name="Berry A."/>
            <person name="Aslett M."/>
            <person name="Allison H.C."/>
            <person name="Burton P."/>
            <person name="Vavrova-Anderson J."/>
            <person name="Brown R."/>
            <person name="Browne H."/>
            <person name="Corton N."/>
            <person name="Hauser H."/>
            <person name="Gamble J."/>
            <person name="Gilderthorp R."/>
            <person name="Marcello L."/>
            <person name="McQuillan J."/>
            <person name="Otto T.D."/>
            <person name="Quail M.A."/>
            <person name="Sanders M.J."/>
            <person name="van Tonder A."/>
            <person name="Ginger M.L."/>
            <person name="Field M.C."/>
            <person name="Barry J.D."/>
            <person name="Hertz-Fowler C."/>
            <person name="Berriman M."/>
        </authorList>
    </citation>
    <scope>NUCLEOTIDE SEQUENCE</scope>
    <source>
        <strain evidence="3">Y486</strain>
    </source>
</reference>
<dbReference type="GO" id="GO:0016485">
    <property type="term" value="P:protein processing"/>
    <property type="evidence" value="ECO:0007669"/>
    <property type="project" value="TreeGrafter"/>
</dbReference>
<dbReference type="VEuPathDB" id="TriTrypDB:TvY486_0801250"/>
<sequence>MFRCARRCLVSMGTSSIAHREKRAPLTLKNTHGFTLVATRHIDELNMVAYEWQHDRTGAPYYHIDTNDRNSTFCIGFRTPANDSKGTTHVLEHTTLCGSKKFPVRAPFFMMIRRSLSSFMNAMTGADFTLYPFATTNRQDFCNLLDVYLDAVFHPLLRKEDFRQEGHRVEVERKGDSRERRLVYNGVVFNEMRGVVSEPAQHYINLLTKSMFPGTHYEHISGGYPPDVLRLTHEEILAFHRKHYHPTNSITFTCSEHSPEQWMATLDAYFSTFEKGTVVKIPRLAAERRFNGLRKISLEGPLNPMGNPQRQKRVSLSFGIQEEEKDLKDVVELSVLDSLLSGGPSSPLYHSLIGSQIGSRYTPMHGHTSCLSTSLISYGVEGVDETRPNSEEEVLSAIVSTLEKVQSEGFDQRRVRSVIFQEELHQRHRAADYGVSLCTSLCIMGLCRATINPLDFIDWLPHLRRLGEEGAKSLLSRISRNLLDNPHRALITVSAKKDFLNSLRDTLSEMESKLNEGATNAEMDKVEQDTALWLERVCSPQDSDVLPTLSVKDISPVSFQEPQPRPVCSSVDSGSSLPSSLFGPHTIAYPTNGLVYVHGIIPFGAKLADSLRGVDNEKMTDIPLSHSLLGNLGAGPYSFKEFSIATELVCGGFTFSPQVNQSYRNKSEYICGTSYSFCTTKEKLREALELLKVVLLEPRTSPESDEVCGRAISIVKARCSSVIQRIQREGNHIATSLAISQLTRSGALREEWFGLARSTHASAMLEDLQSGDNSVVRRAISDVLNSHSLLTQSLVLNIRHGVLWATCEEEHRREVGELLAAFLNGFTEDSVGTLASMRIQFPSVDQPHSVRQIRISLPIDTSYVGFAIANELDWNHKHQAPLRVACQLLANEYLHRRVREEGGAYGSSAKACLGGDVGGITMSSYRDPTPENTVKVFEEAGSWLSDAKNISKVRVDEAKLRLFAKIDAPYSVDSFGESYFLHDMYPEQKQAMRDALLSVEPKDVVEVAQFFDLNKNPAAVIGILCPEEVSGQ</sequence>
<dbReference type="Pfam" id="PF08367">
    <property type="entry name" value="M16C_assoc"/>
    <property type="match status" value="1"/>
</dbReference>
<organism evidence="3">
    <name type="scientific">Trypanosoma vivax (strain Y486)</name>
    <dbReference type="NCBI Taxonomy" id="1055687"/>
    <lineage>
        <taxon>Eukaryota</taxon>
        <taxon>Discoba</taxon>
        <taxon>Euglenozoa</taxon>
        <taxon>Kinetoplastea</taxon>
        <taxon>Metakinetoplastina</taxon>
        <taxon>Trypanosomatida</taxon>
        <taxon>Trypanosomatidae</taxon>
        <taxon>Trypanosoma</taxon>
        <taxon>Duttonella</taxon>
    </lineage>
</organism>
<name>G0U0B9_TRYVY</name>
<dbReference type="PROSITE" id="PS00143">
    <property type="entry name" value="INSULINASE"/>
    <property type="match status" value="1"/>
</dbReference>
<accession>G0U0B9</accession>
<evidence type="ECO:0000256" key="1">
    <source>
        <dbReference type="RuleBase" id="RU004447"/>
    </source>
</evidence>
<comment type="similarity">
    <text evidence="1">Belongs to the peptidase M16 family.</text>
</comment>
<dbReference type="GO" id="GO:0004222">
    <property type="term" value="F:metalloendopeptidase activity"/>
    <property type="evidence" value="ECO:0007669"/>
    <property type="project" value="InterPro"/>
</dbReference>
<gene>
    <name evidence="3" type="ORF">TVY486_0801250</name>
</gene>
<evidence type="ECO:0000259" key="2">
    <source>
        <dbReference type="SMART" id="SM01264"/>
    </source>
</evidence>
<dbReference type="InterPro" id="IPR013578">
    <property type="entry name" value="Peptidase_M16C_assoc"/>
</dbReference>
<dbReference type="FunFam" id="3.30.830.10:FF:000057">
    <property type="entry name" value="Pitrilysin-like metalloprotease"/>
    <property type="match status" value="1"/>
</dbReference>
<dbReference type="InterPro" id="IPR007863">
    <property type="entry name" value="Peptidase_M16_C"/>
</dbReference>
<evidence type="ECO:0000313" key="3">
    <source>
        <dbReference type="EMBL" id="CCC49517.1"/>
    </source>
</evidence>
<dbReference type="InterPro" id="IPR055130">
    <property type="entry name" value="PreP_C"/>
</dbReference>
<dbReference type="InterPro" id="IPR011249">
    <property type="entry name" value="Metalloenz_LuxS/M16"/>
</dbReference>
<dbReference type="InterPro" id="IPR001431">
    <property type="entry name" value="Pept_M16_Zn_BS"/>
</dbReference>
<keyword evidence="3" id="KW-0378">Hydrolase</keyword>
<keyword evidence="3" id="KW-0645">Protease</keyword>
<dbReference type="InterPro" id="IPR011765">
    <property type="entry name" value="Pept_M16_N"/>
</dbReference>
<dbReference type="AlphaFoldDB" id="G0U0B9"/>